<reference evidence="6" key="1">
    <citation type="submission" date="2025-08" db="UniProtKB">
        <authorList>
            <consortium name="Ensembl"/>
        </authorList>
    </citation>
    <scope>IDENTIFICATION</scope>
</reference>
<evidence type="ECO:0000256" key="5">
    <source>
        <dbReference type="SAM" id="MobiDB-lite"/>
    </source>
</evidence>
<evidence type="ECO:0000256" key="3">
    <source>
        <dbReference type="ARBA" id="ARBA00015522"/>
    </source>
</evidence>
<dbReference type="GO" id="GO:0005730">
    <property type="term" value="C:nucleolus"/>
    <property type="evidence" value="ECO:0007669"/>
    <property type="project" value="UniProtKB-SubCell"/>
</dbReference>
<accession>A0A8B9EIZ4</accession>
<dbReference type="Proteomes" id="UP000694521">
    <property type="component" value="Unplaced"/>
</dbReference>
<reference evidence="6" key="2">
    <citation type="submission" date="2025-09" db="UniProtKB">
        <authorList>
            <consortium name="Ensembl"/>
        </authorList>
    </citation>
    <scope>IDENTIFICATION</scope>
</reference>
<evidence type="ECO:0000256" key="2">
    <source>
        <dbReference type="ARBA" id="ARBA00008479"/>
    </source>
</evidence>
<keyword evidence="4" id="KW-0539">Nucleus</keyword>
<dbReference type="GO" id="GO:0042273">
    <property type="term" value="P:ribosomal large subunit biogenesis"/>
    <property type="evidence" value="ECO:0007669"/>
    <property type="project" value="TreeGrafter"/>
</dbReference>
<evidence type="ECO:0000313" key="7">
    <source>
        <dbReference type="Proteomes" id="UP000694521"/>
    </source>
</evidence>
<sequence>SRRAPGVTRCGGTPAVSRCPSPHSSHIRHAWDSTKSVAQNLAEMGLAKDPNKALPIAKSGLLVSAGGTGSGGCRGGCPHQHLGHPQG</sequence>
<protein>
    <recommendedName>
        <fullName evidence="3">Nucleolar protein 16</fullName>
    </recommendedName>
</protein>
<evidence type="ECO:0000313" key="6">
    <source>
        <dbReference type="Ensembl" id="ENSACDP00005022788.1"/>
    </source>
</evidence>
<evidence type="ECO:0000256" key="1">
    <source>
        <dbReference type="ARBA" id="ARBA00004604"/>
    </source>
</evidence>
<comment type="similarity">
    <text evidence="2">Belongs to the NOP16 family.</text>
</comment>
<dbReference type="Ensembl" id="ENSACDT00005027250.1">
    <property type="protein sequence ID" value="ENSACDP00005022788.1"/>
    <property type="gene ID" value="ENSACDG00005016515.1"/>
</dbReference>
<dbReference type="AlphaFoldDB" id="A0A8B9EIZ4"/>
<dbReference type="PANTHER" id="PTHR13243">
    <property type="entry name" value="HSPC111 PROTEIN-RELATED"/>
    <property type="match status" value="1"/>
</dbReference>
<proteinExistence type="inferred from homology"/>
<organism evidence="6 7">
    <name type="scientific">Anser cygnoides</name>
    <name type="common">Swan goose</name>
    <dbReference type="NCBI Taxonomy" id="8845"/>
    <lineage>
        <taxon>Eukaryota</taxon>
        <taxon>Metazoa</taxon>
        <taxon>Chordata</taxon>
        <taxon>Craniata</taxon>
        <taxon>Vertebrata</taxon>
        <taxon>Euteleostomi</taxon>
        <taxon>Archelosauria</taxon>
        <taxon>Archosauria</taxon>
        <taxon>Dinosauria</taxon>
        <taxon>Saurischia</taxon>
        <taxon>Theropoda</taxon>
        <taxon>Coelurosauria</taxon>
        <taxon>Aves</taxon>
        <taxon>Neognathae</taxon>
        <taxon>Galloanserae</taxon>
        <taxon>Anseriformes</taxon>
        <taxon>Anatidae</taxon>
        <taxon>Anserinae</taxon>
        <taxon>Anser</taxon>
    </lineage>
</organism>
<name>A0A8B9EIZ4_ANSCY</name>
<comment type="subcellular location">
    <subcellularLocation>
        <location evidence="1">Nucleus</location>
        <location evidence="1">Nucleolus</location>
    </subcellularLocation>
</comment>
<keyword evidence="7" id="KW-1185">Reference proteome</keyword>
<feature type="region of interest" description="Disordered" evidence="5">
    <location>
        <begin position="1"/>
        <end position="27"/>
    </location>
</feature>
<dbReference type="InterPro" id="IPR019002">
    <property type="entry name" value="Ribosome_biogenesis_Nop16"/>
</dbReference>
<evidence type="ECO:0000256" key="4">
    <source>
        <dbReference type="ARBA" id="ARBA00023242"/>
    </source>
</evidence>
<dbReference type="PANTHER" id="PTHR13243:SF1">
    <property type="entry name" value="NUCLEOLAR PROTEIN 16"/>
    <property type="match status" value="1"/>
</dbReference>